<gene>
    <name evidence="1" type="ORF">QAD02_022425</name>
</gene>
<sequence length="567" mass="63871">MLTNVKYSLIYSLLWIFVQGVIGAGENPEVTTSLGRIRGSNLSTRLNKTIYTFRGVRYAKSTEGQRRFKLAEPVDPWGPNIVDDASQEGPSCPFSTVSQYLVSEDCLRLNIYTTKLSTETDKVSRPVIVFFHPGGFYRFSAQSHIFGPQYLLDHDIVLVTVNYRLATLGFIATGDTRAPGNLGLKDQVVALRWIQQNIGPFGGDPSSVTIAGYGAGSSSVALHLLSPMTKGLFHRAITMSGYPTTPEPLPTKQPDLVLRQASFVDCPNDNLDAAFECLKTIPHQRLGDTRAKFAEWYEDPWVVWSPVVEPVIPGVERFLTDQPIDLIRRKEFHHVPVIGGTTQDDFLTLALRPYEEALAGDDSIYQNMTRNWEYAAPISFNYERETEHSRKVSQGLKKFYFNDEPITSKNGKDLGMIYSHALTGFPGHVFAKSMAQNSEAPVYVYAFAYPGRYSFAIDSKTKEPYGVVHYDELIYLFHLSLFKFPLFTEDDPEIDMVKKMTTMWANFAKTSEPIPKDSDLFKGVIWANLNPKIKNVLLISNELTEEDDPAAEPAYDMWAELFPRNKV</sequence>
<dbReference type="Proteomes" id="UP001239111">
    <property type="component" value="Chromosome 1"/>
</dbReference>
<keyword evidence="2" id="KW-1185">Reference proteome</keyword>
<dbReference type="EMBL" id="CM056741">
    <property type="protein sequence ID" value="KAJ8686631.1"/>
    <property type="molecule type" value="Genomic_DNA"/>
</dbReference>
<protein>
    <submittedName>
        <fullName evidence="1">Uncharacterized protein</fullName>
    </submittedName>
</protein>
<evidence type="ECO:0000313" key="1">
    <source>
        <dbReference type="EMBL" id="KAJ8686631.1"/>
    </source>
</evidence>
<name>A0ACC2PSZ8_9HYME</name>
<organism evidence="1 2">
    <name type="scientific">Eretmocerus hayati</name>
    <dbReference type="NCBI Taxonomy" id="131215"/>
    <lineage>
        <taxon>Eukaryota</taxon>
        <taxon>Metazoa</taxon>
        <taxon>Ecdysozoa</taxon>
        <taxon>Arthropoda</taxon>
        <taxon>Hexapoda</taxon>
        <taxon>Insecta</taxon>
        <taxon>Pterygota</taxon>
        <taxon>Neoptera</taxon>
        <taxon>Endopterygota</taxon>
        <taxon>Hymenoptera</taxon>
        <taxon>Apocrita</taxon>
        <taxon>Proctotrupomorpha</taxon>
        <taxon>Chalcidoidea</taxon>
        <taxon>Aphelinidae</taxon>
        <taxon>Aphelininae</taxon>
        <taxon>Eretmocerus</taxon>
    </lineage>
</organism>
<reference evidence="1" key="1">
    <citation type="submission" date="2023-04" db="EMBL/GenBank/DDBJ databases">
        <title>A chromosome-level genome assembly of the parasitoid wasp Eretmocerus hayati.</title>
        <authorList>
            <person name="Zhong Y."/>
            <person name="Liu S."/>
            <person name="Liu Y."/>
        </authorList>
    </citation>
    <scope>NUCLEOTIDE SEQUENCE</scope>
    <source>
        <strain evidence="1">ZJU_SS_LIU_2023</strain>
    </source>
</reference>
<evidence type="ECO:0000313" key="2">
    <source>
        <dbReference type="Proteomes" id="UP001239111"/>
    </source>
</evidence>
<accession>A0ACC2PSZ8</accession>
<proteinExistence type="predicted"/>
<comment type="caution">
    <text evidence="1">The sequence shown here is derived from an EMBL/GenBank/DDBJ whole genome shotgun (WGS) entry which is preliminary data.</text>
</comment>